<keyword evidence="4" id="KW-1185">Reference proteome</keyword>
<protein>
    <recommendedName>
        <fullName evidence="2">Cytochrome c-552/4 domain-containing protein</fullName>
    </recommendedName>
</protein>
<dbReference type="Proteomes" id="UP000006431">
    <property type="component" value="Unassembled WGS sequence"/>
</dbReference>
<feature type="domain" description="Cytochrome c-552/4" evidence="2">
    <location>
        <begin position="28"/>
        <end position="114"/>
    </location>
</feature>
<dbReference type="OrthoDB" id="9814800at2"/>
<organism evidence="3 4">
    <name type="scientific">Sulfurimonas gotlandica (strain DSM 19862 / JCM 16533 / GD1)</name>
    <dbReference type="NCBI Taxonomy" id="929558"/>
    <lineage>
        <taxon>Bacteria</taxon>
        <taxon>Pseudomonadati</taxon>
        <taxon>Campylobacterota</taxon>
        <taxon>Epsilonproteobacteria</taxon>
        <taxon>Campylobacterales</taxon>
        <taxon>Sulfurimonadaceae</taxon>
        <taxon>Sulfurimonas</taxon>
    </lineage>
</organism>
<gene>
    <name evidence="3" type="ORF">SMGD1_2405</name>
</gene>
<evidence type="ECO:0000313" key="4">
    <source>
        <dbReference type="Proteomes" id="UP000006431"/>
    </source>
</evidence>
<dbReference type="Pfam" id="PF13435">
    <property type="entry name" value="Cytochrome_C554"/>
    <property type="match status" value="1"/>
</dbReference>
<name>H1FZ44_SULGG</name>
<evidence type="ECO:0000313" key="3">
    <source>
        <dbReference type="EMBL" id="EHP30928.1"/>
    </source>
</evidence>
<dbReference type="EMBL" id="AFRZ01000001">
    <property type="protein sequence ID" value="EHP30928.1"/>
    <property type="molecule type" value="Genomic_DNA"/>
</dbReference>
<comment type="caution">
    <text evidence="3">The sequence shown here is derived from an EMBL/GenBank/DDBJ whole genome shotgun (WGS) entry which is preliminary data.</text>
</comment>
<feature type="signal peptide" evidence="1">
    <location>
        <begin position="1"/>
        <end position="19"/>
    </location>
</feature>
<keyword evidence="1" id="KW-0732">Signal</keyword>
<dbReference type="InterPro" id="IPR036280">
    <property type="entry name" value="Multihaem_cyt_sf"/>
</dbReference>
<accession>H1FZ44</accession>
<dbReference type="HOGENOM" id="CLU_042044_0_0_7"/>
<dbReference type="InterPro" id="IPR023155">
    <property type="entry name" value="Cyt_c-552/4"/>
</dbReference>
<dbReference type="Gene3D" id="1.10.1130.10">
    <property type="entry name" value="Flavocytochrome C3, Chain A"/>
    <property type="match status" value="1"/>
</dbReference>
<feature type="chain" id="PRO_5003549312" description="Cytochrome c-552/4 domain-containing protein" evidence="1">
    <location>
        <begin position="20"/>
        <end position="369"/>
    </location>
</feature>
<dbReference type="SUPFAM" id="SSF48695">
    <property type="entry name" value="Multiheme cytochromes"/>
    <property type="match status" value="1"/>
</dbReference>
<reference evidence="3 4" key="1">
    <citation type="journal article" date="2012" name="Proc. Natl. Acad. Sci. U.S.A.">
        <title>Genome and physiology of a model Epsilonproteobacterium responsible for sulfide detoxification in marine oxygen depletion zones.</title>
        <authorList>
            <person name="Grote J."/>
            <person name="Schott T."/>
            <person name="Bruckner C.G."/>
            <person name="Glockner F.O."/>
            <person name="Jost G."/>
            <person name="Teeling H."/>
            <person name="Labrenz M."/>
            <person name="Jurgens K."/>
        </authorList>
    </citation>
    <scope>NUCLEOTIDE SEQUENCE [LARGE SCALE GENOMIC DNA]</scope>
    <source>
        <strain evidence="3 4">GD1</strain>
    </source>
</reference>
<dbReference type="RefSeq" id="WP_008341440.1">
    <property type="nucleotide sequence ID" value="NZ_AFRZ01000001.1"/>
</dbReference>
<proteinExistence type="predicted"/>
<dbReference type="STRING" id="929558.SMGD1_2405"/>
<sequence>MKIKYLLTIFLLFNTLLTANSKFAPNSECKSCHPVISQEYESTMHQNSTIFKDPIHKAVWDKHPMNTKQGKYKCAKCHTPTASNLKDMLGKGTKGVPDATDSTHTEGISCAYCHRIESIEHGDMSNTNVVSKKEKHYFGTMKNALKSEFHTSSSENENFQNGNVCIGCHSHKKNKANLNVCSTNISNEMDRANCVSCHMPKVSGSASNVRDTKEHSFHGFPGAHTNQDMLSKYIELEFLNNIGSFEVAVNNKSSHALLLHPLRMSQLRVSVERNGKIDKFEPEVFVRVIGKDGKPTPPWVANTVIKDTMIKANEKRVVTYKKELLKGDKVHVTLGYFLVKPKALKKFGLDKDEVAKKFYVLKKETYIVK</sequence>
<dbReference type="PATRIC" id="fig|929558.5.peg.2395"/>
<dbReference type="eggNOG" id="COG3303">
    <property type="taxonomic scope" value="Bacteria"/>
</dbReference>
<dbReference type="AlphaFoldDB" id="H1FZ44"/>
<evidence type="ECO:0000259" key="2">
    <source>
        <dbReference type="Pfam" id="PF13435"/>
    </source>
</evidence>
<evidence type="ECO:0000256" key="1">
    <source>
        <dbReference type="SAM" id="SignalP"/>
    </source>
</evidence>